<evidence type="ECO:0000256" key="5">
    <source>
        <dbReference type="SAM" id="MobiDB-lite"/>
    </source>
</evidence>
<organism evidence="6 7">
    <name type="scientific">Nonomuraea aridisoli</name>
    <dbReference type="NCBI Taxonomy" id="2070368"/>
    <lineage>
        <taxon>Bacteria</taxon>
        <taxon>Bacillati</taxon>
        <taxon>Actinomycetota</taxon>
        <taxon>Actinomycetes</taxon>
        <taxon>Streptosporangiales</taxon>
        <taxon>Streptosporangiaceae</taxon>
        <taxon>Nonomuraea</taxon>
    </lineage>
</organism>
<dbReference type="InterPro" id="IPR002347">
    <property type="entry name" value="SDR_fam"/>
</dbReference>
<name>A0A2W2E3H2_9ACTN</name>
<dbReference type="PRINTS" id="PR00080">
    <property type="entry name" value="SDRFAMILY"/>
</dbReference>
<gene>
    <name evidence="6" type="ORF">C1J01_19755</name>
</gene>
<dbReference type="Gene3D" id="3.40.50.720">
    <property type="entry name" value="NAD(P)-binding Rossmann-like Domain"/>
    <property type="match status" value="1"/>
</dbReference>
<keyword evidence="2" id="KW-0521">NADP</keyword>
<proteinExistence type="inferred from homology"/>
<dbReference type="PANTHER" id="PTHR43391:SF14">
    <property type="entry name" value="DEHYDROGENASE_REDUCTASE SDR FAMILY PROTEIN 7-LIKE"/>
    <property type="match status" value="1"/>
</dbReference>
<dbReference type="SUPFAM" id="SSF51735">
    <property type="entry name" value="NAD(P)-binding Rossmann-fold domains"/>
    <property type="match status" value="1"/>
</dbReference>
<comment type="caution">
    <text evidence="6">The sequence shown here is derived from an EMBL/GenBank/DDBJ whole genome shotgun (WGS) entry which is preliminary data.</text>
</comment>
<dbReference type="Pfam" id="PF00106">
    <property type="entry name" value="adh_short"/>
    <property type="match status" value="1"/>
</dbReference>
<evidence type="ECO:0000256" key="4">
    <source>
        <dbReference type="RuleBase" id="RU000363"/>
    </source>
</evidence>
<keyword evidence="3" id="KW-0560">Oxidoreductase</keyword>
<evidence type="ECO:0000313" key="7">
    <source>
        <dbReference type="Proteomes" id="UP000249304"/>
    </source>
</evidence>
<dbReference type="OrthoDB" id="3691025at2"/>
<keyword evidence="7" id="KW-1185">Reference proteome</keyword>
<dbReference type="EMBL" id="POUD01000077">
    <property type="protein sequence ID" value="PZG16841.1"/>
    <property type="molecule type" value="Genomic_DNA"/>
</dbReference>
<evidence type="ECO:0000256" key="3">
    <source>
        <dbReference type="ARBA" id="ARBA00023002"/>
    </source>
</evidence>
<feature type="compositionally biased region" description="Basic and acidic residues" evidence="5">
    <location>
        <begin position="283"/>
        <end position="300"/>
    </location>
</feature>
<comment type="similarity">
    <text evidence="1 4">Belongs to the short-chain dehydrogenases/reductases (SDR) family.</text>
</comment>
<evidence type="ECO:0000256" key="2">
    <source>
        <dbReference type="ARBA" id="ARBA00022857"/>
    </source>
</evidence>
<dbReference type="GO" id="GO:0016491">
    <property type="term" value="F:oxidoreductase activity"/>
    <property type="evidence" value="ECO:0007669"/>
    <property type="project" value="UniProtKB-KW"/>
</dbReference>
<dbReference type="AlphaFoldDB" id="A0A2W2E3H2"/>
<feature type="region of interest" description="Disordered" evidence="5">
    <location>
        <begin position="278"/>
        <end position="300"/>
    </location>
</feature>
<dbReference type="InterPro" id="IPR036291">
    <property type="entry name" value="NAD(P)-bd_dom_sf"/>
</dbReference>
<dbReference type="PRINTS" id="PR00081">
    <property type="entry name" value="GDHRDH"/>
</dbReference>
<dbReference type="CDD" id="cd05233">
    <property type="entry name" value="SDR_c"/>
    <property type="match status" value="1"/>
</dbReference>
<protein>
    <submittedName>
        <fullName evidence="6">Oxidoreductase</fullName>
    </submittedName>
</protein>
<accession>A0A2W2E3H2</accession>
<dbReference type="RefSeq" id="WP_111180464.1">
    <property type="nucleotide sequence ID" value="NZ_POUD01000077.1"/>
</dbReference>
<evidence type="ECO:0000256" key="1">
    <source>
        <dbReference type="ARBA" id="ARBA00006484"/>
    </source>
</evidence>
<reference evidence="6 7" key="1">
    <citation type="submission" date="2018-01" db="EMBL/GenBank/DDBJ databases">
        <title>Draft genome sequence of Nonomuraea sp. KC333.</title>
        <authorList>
            <person name="Sahin N."/>
            <person name="Saygin H."/>
            <person name="Ay H."/>
        </authorList>
    </citation>
    <scope>NUCLEOTIDE SEQUENCE [LARGE SCALE GENOMIC DNA]</scope>
    <source>
        <strain evidence="6 7">KC333</strain>
    </source>
</reference>
<dbReference type="PANTHER" id="PTHR43391">
    <property type="entry name" value="RETINOL DEHYDROGENASE-RELATED"/>
    <property type="match status" value="1"/>
</dbReference>
<evidence type="ECO:0000313" key="6">
    <source>
        <dbReference type="EMBL" id="PZG16841.1"/>
    </source>
</evidence>
<sequence length="300" mass="31421">MDIRRGMTAFVTGGSQGIGLGIARAFAREGLRLALADIDTDALARAARELAPLTEVECFELDVRDRAAFAAAADEAERRLGAVSILVNNAGVGVGALLTITEEVSYAVWDHVVGVNLDGVNNGVTTFLPRMLTRDAPGHIVNTASAAGLTVFPERSSGYTYHASKFAVVGLTEALRRGLRDEGRQIGAGVLVPGMVATGVGGNSLNTAPPDVIPAGARERMREAAAAGDAALAAYGRDVDAVGELVVDGIRADRLYILTDRLAADALTRRTRALLEAMPAERGPSDDALARAMSERRSRS</sequence>
<dbReference type="Proteomes" id="UP000249304">
    <property type="component" value="Unassembled WGS sequence"/>
</dbReference>